<evidence type="ECO:0000256" key="8">
    <source>
        <dbReference type="ARBA" id="ARBA00022792"/>
    </source>
</evidence>
<dbReference type="PANTHER" id="PTHR24089">
    <property type="entry name" value="SOLUTE CARRIER FAMILY 25"/>
    <property type="match status" value="1"/>
</dbReference>
<evidence type="ECO:0000256" key="11">
    <source>
        <dbReference type="ARBA" id="ARBA00023136"/>
    </source>
</evidence>
<dbReference type="FunFam" id="1.50.40.10:FF:000151">
    <property type="entry name" value="LEU5p Mitochondrial carrier protein"/>
    <property type="match status" value="1"/>
</dbReference>
<dbReference type="PRINTS" id="PR00926">
    <property type="entry name" value="MITOCARRIER"/>
</dbReference>
<evidence type="ECO:0000313" key="17">
    <source>
        <dbReference type="Proteomes" id="UP001202479"/>
    </source>
</evidence>
<dbReference type="Proteomes" id="UP001202479">
    <property type="component" value="Unassembled WGS sequence"/>
</dbReference>
<dbReference type="PROSITE" id="PS50920">
    <property type="entry name" value="SOLCAR"/>
    <property type="match status" value="3"/>
</dbReference>
<dbReference type="InterPro" id="IPR002067">
    <property type="entry name" value="MCP"/>
</dbReference>
<evidence type="ECO:0000256" key="9">
    <source>
        <dbReference type="ARBA" id="ARBA00022989"/>
    </source>
</evidence>
<dbReference type="GeneID" id="73381087"/>
<keyword evidence="11 12" id="KW-0472">Membrane</keyword>
<dbReference type="EMBL" id="JAHUZD010000121">
    <property type="protein sequence ID" value="KAI3403747.2"/>
    <property type="molecule type" value="Genomic_DNA"/>
</dbReference>
<evidence type="ECO:0000256" key="6">
    <source>
        <dbReference type="ARBA" id="ARBA00022692"/>
    </source>
</evidence>
<feature type="compositionally biased region" description="Polar residues" evidence="14">
    <location>
        <begin position="10"/>
        <end position="25"/>
    </location>
</feature>
<proteinExistence type="inferred from homology"/>
<evidence type="ECO:0000313" key="16">
    <source>
        <dbReference type="EMBL" id="KAI3403747.2"/>
    </source>
</evidence>
<comment type="caution">
    <text evidence="16">The sequence shown here is derived from an EMBL/GenBank/DDBJ whole genome shotgun (WGS) entry which is preliminary data.</text>
</comment>
<keyword evidence="17" id="KW-1185">Reference proteome</keyword>
<dbReference type="InterPro" id="IPR023395">
    <property type="entry name" value="MCP_dom_sf"/>
</dbReference>
<keyword evidence="8" id="KW-0999">Mitochondrion inner membrane</keyword>
<dbReference type="Pfam" id="PF00153">
    <property type="entry name" value="Mito_carr"/>
    <property type="match status" value="3"/>
</dbReference>
<comment type="subcellular location">
    <subcellularLocation>
        <location evidence="2">Mitochondrion inner membrane</location>
        <topology evidence="2">Multi-pass membrane protein</topology>
    </subcellularLocation>
</comment>
<feature type="region of interest" description="Disordered" evidence="14">
    <location>
        <begin position="1"/>
        <end position="25"/>
    </location>
</feature>
<keyword evidence="9 15" id="KW-1133">Transmembrane helix</keyword>
<comment type="similarity">
    <text evidence="3 13">Belongs to the mitochondrial carrier (TC 2.A.29) family.</text>
</comment>
<evidence type="ECO:0000256" key="1">
    <source>
        <dbReference type="ARBA" id="ARBA00002238"/>
    </source>
</evidence>
<gene>
    <name evidence="16" type="ORF">KGF56_003472</name>
</gene>
<evidence type="ECO:0000256" key="7">
    <source>
        <dbReference type="ARBA" id="ARBA00022737"/>
    </source>
</evidence>
<protein>
    <recommendedName>
        <fullName evidence="4">Mitochondrial thiamine pyrophosphate carrier 1</fullName>
    </recommendedName>
</protein>
<feature type="region of interest" description="Disordered" evidence="14">
    <location>
        <begin position="54"/>
        <end position="85"/>
    </location>
</feature>
<dbReference type="SUPFAM" id="SSF103506">
    <property type="entry name" value="Mitochondrial carrier"/>
    <property type="match status" value="1"/>
</dbReference>
<sequence>MSENPILRNATHSKSTQSASNDGILMTSASNDGMLMTSASNDILMTSRVPNDGILMTSRVPTPPVTSSGNIQSSQPQPGHYINDQSTPLESIKVIDKQSLEYVMLSGIAGGMAGCCAKTLVAPLDRIKILFQTSNPEFIKYRGTFHGLIDAGKWIWKSDGIRGLYQGHSITLVRIFPYAAIKFVAYEQIRQVLIPNDLYETAGRRFMAGSLSGLASVFFTYPLDLVRVRLAFETKNLVHLKVHPTHYSYTHHHHHSRQNQRPSSKVWEIVKLIYNENPPIRKNDPEWYRITRHFLPKGVQKVSNFYRGFAPTILGMIPYAGVSFYTHDLLHDALRSKYLAKYTVQPQTKRGDSVYQKTKSTRESRASLKAHAQLFAGGLAGLFSQTAAYPFEVIRRRMQVGGAINNGNFLSFKQTAKLIYKENGFRGFFIGLSIGYMKVVPMVACSFFVYERMKKVLGI</sequence>
<keyword evidence="6 12" id="KW-0812">Transmembrane</keyword>
<dbReference type="GO" id="GO:0005743">
    <property type="term" value="C:mitochondrial inner membrane"/>
    <property type="evidence" value="ECO:0007669"/>
    <property type="project" value="UniProtKB-SubCell"/>
</dbReference>
<feature type="transmembrane region" description="Helical" evidence="15">
    <location>
        <begin position="428"/>
        <end position="450"/>
    </location>
</feature>
<evidence type="ECO:0000256" key="13">
    <source>
        <dbReference type="RuleBase" id="RU000488"/>
    </source>
</evidence>
<keyword evidence="10" id="KW-0496">Mitochondrion</keyword>
<reference evidence="16" key="1">
    <citation type="journal article" date="2022" name="DNA Res.">
        <title>Genome analysis of five recently described species of the CUG-Ser clade uncovers Candida theae as a new hybrid lineage with pathogenic potential in the Candida parapsilosis species complex.</title>
        <authorList>
            <person name="Mixao V."/>
            <person name="Del Olmo V."/>
            <person name="Hegedusova E."/>
            <person name="Saus E."/>
            <person name="Pryszcz L."/>
            <person name="Cillingova A."/>
            <person name="Nosek J."/>
            <person name="Gabaldon T."/>
        </authorList>
    </citation>
    <scope>NUCLEOTIDE SEQUENCE</scope>
    <source>
        <strain evidence="16">CBS 10844</strain>
    </source>
</reference>
<dbReference type="InterPro" id="IPR018108">
    <property type="entry name" value="MCP_transmembrane"/>
</dbReference>
<dbReference type="GO" id="GO:0055085">
    <property type="term" value="P:transmembrane transport"/>
    <property type="evidence" value="ECO:0007669"/>
    <property type="project" value="InterPro"/>
</dbReference>
<evidence type="ECO:0000256" key="10">
    <source>
        <dbReference type="ARBA" id="ARBA00023128"/>
    </source>
</evidence>
<dbReference type="AlphaFoldDB" id="A0AAI9SVL5"/>
<evidence type="ECO:0000256" key="4">
    <source>
        <dbReference type="ARBA" id="ARBA00021935"/>
    </source>
</evidence>
<evidence type="ECO:0000256" key="14">
    <source>
        <dbReference type="SAM" id="MobiDB-lite"/>
    </source>
</evidence>
<evidence type="ECO:0000256" key="3">
    <source>
        <dbReference type="ARBA" id="ARBA00006375"/>
    </source>
</evidence>
<name>A0AAI9SVL5_9ASCO</name>
<keyword evidence="7" id="KW-0677">Repeat</keyword>
<organism evidence="16 17">
    <name type="scientific">Candida oxycetoniae</name>
    <dbReference type="NCBI Taxonomy" id="497107"/>
    <lineage>
        <taxon>Eukaryota</taxon>
        <taxon>Fungi</taxon>
        <taxon>Dikarya</taxon>
        <taxon>Ascomycota</taxon>
        <taxon>Saccharomycotina</taxon>
        <taxon>Pichiomycetes</taxon>
        <taxon>Debaryomycetaceae</taxon>
        <taxon>Candida/Lodderomyces clade</taxon>
        <taxon>Candida</taxon>
    </lineage>
</organism>
<accession>A0AAI9SVL5</accession>
<dbReference type="RefSeq" id="XP_049179494.1">
    <property type="nucleotide sequence ID" value="XM_049324806.1"/>
</dbReference>
<evidence type="ECO:0000256" key="12">
    <source>
        <dbReference type="PROSITE-ProRule" id="PRU00282"/>
    </source>
</evidence>
<keyword evidence="5 13" id="KW-0813">Transport</keyword>
<comment type="function">
    <text evidence="1">Mitochondrial transporter that mediates uptake of thiamine pyrophosphate (ThPP) into mitochondria.</text>
</comment>
<dbReference type="Gene3D" id="1.50.40.10">
    <property type="entry name" value="Mitochondrial carrier domain"/>
    <property type="match status" value="1"/>
</dbReference>
<evidence type="ECO:0000256" key="2">
    <source>
        <dbReference type="ARBA" id="ARBA00004448"/>
    </source>
</evidence>
<feature type="repeat" description="Solcar" evidence="12">
    <location>
        <begin position="368"/>
        <end position="456"/>
    </location>
</feature>
<feature type="compositionally biased region" description="Polar residues" evidence="14">
    <location>
        <begin position="65"/>
        <end position="85"/>
    </location>
</feature>
<feature type="repeat" description="Solcar" evidence="12">
    <location>
        <begin position="101"/>
        <end position="192"/>
    </location>
</feature>
<evidence type="ECO:0000256" key="5">
    <source>
        <dbReference type="ARBA" id="ARBA00022448"/>
    </source>
</evidence>
<feature type="repeat" description="Solcar" evidence="12">
    <location>
        <begin position="200"/>
        <end position="333"/>
    </location>
</feature>
<evidence type="ECO:0000256" key="15">
    <source>
        <dbReference type="SAM" id="Phobius"/>
    </source>
</evidence>